<dbReference type="InterPro" id="IPR027417">
    <property type="entry name" value="P-loop_NTPase"/>
</dbReference>
<evidence type="ECO:0000313" key="11">
    <source>
        <dbReference type="EMBL" id="KAG7762834.1"/>
    </source>
</evidence>
<gene>
    <name evidence="11" type="ORF">KL946_004186</name>
</gene>
<feature type="coiled-coil region" evidence="8">
    <location>
        <begin position="63"/>
        <end position="122"/>
    </location>
</feature>
<evidence type="ECO:0000256" key="2">
    <source>
        <dbReference type="ARBA" id="ARBA00022701"/>
    </source>
</evidence>
<keyword evidence="3 6" id="KW-0547">Nucleotide-binding</keyword>
<feature type="compositionally biased region" description="Polar residues" evidence="9">
    <location>
        <begin position="1"/>
        <end position="11"/>
    </location>
</feature>
<dbReference type="PANTHER" id="PTHR47972">
    <property type="entry name" value="KINESIN-LIKE PROTEIN KLP-3"/>
    <property type="match status" value="1"/>
</dbReference>
<evidence type="ECO:0000256" key="3">
    <source>
        <dbReference type="ARBA" id="ARBA00022741"/>
    </source>
</evidence>
<evidence type="ECO:0000313" key="12">
    <source>
        <dbReference type="Proteomes" id="UP000697297"/>
    </source>
</evidence>
<dbReference type="Gene3D" id="3.40.850.10">
    <property type="entry name" value="Kinesin motor domain"/>
    <property type="match status" value="1"/>
</dbReference>
<comment type="caution">
    <text evidence="11">The sequence shown here is derived from an EMBL/GenBank/DDBJ whole genome shotgun (WGS) entry which is preliminary data.</text>
</comment>
<evidence type="ECO:0000256" key="8">
    <source>
        <dbReference type="SAM" id="Coils"/>
    </source>
</evidence>
<keyword evidence="12" id="KW-1185">Reference proteome</keyword>
<dbReference type="Proteomes" id="UP000697297">
    <property type="component" value="Unassembled WGS sequence"/>
</dbReference>
<sequence length="667" mass="76958">MTLKDISNISVSRRMGDRSPPRKAMKPAKVIEDIQRSRKLELQKVLEWKDKNQQELNDLNSELWRIRTDLPELELDLEKLNNQLFELEKRYKEKENELAEADKRLESEIAELKQEFELYRRQTELEFNRKIEQLSADCDSRVQNEIAQKQAAYTDAKRELEKRKDELVRQINEEKAHFQSENERIIERRRVRLEAVDREFARELNNLEQDKKEIARAAAAVDLKCEAVGAEIAKKEEEKQELESQVNSARLKSAQFEEKTVKIRREIQTLKTEFQEKVRLLEQKEHDAAKFANSTVALKEQLLSEEQTRRKTHNILQDLKGNIRVFCRVKPEQAENCFKHQMFASADSSDGKEHIIITEPLVAPQPFYGFSKSAPKNYKFGFDKVFGMDSTNSEIFDEISQLVQSALDGYNVCIFAYGQTGSGKTFTMSSVTDGIIPRAVDLIFQRSRSAKENGWEFSITGQFLEIYNENINDLMTESYLRNLDAVKHEIKHDEATRTTTITDMTTVALENQEQVAHILENANKNRATASTNVNHRSSRSHSIFMIQLCGHNKKTGESVNGKLNLIDLAGSERISQSMVTGERLKETQSINRSLSSLGDVITSLCKRSQHIPYRNSRLTYLLQYSLGGDSKTLMFVNISTKLQHFNETLNSLRFATKVNNTQLQTKQ</sequence>
<keyword evidence="5 6" id="KW-0505">Motor protein</keyword>
<evidence type="ECO:0000256" key="1">
    <source>
        <dbReference type="ARBA" id="ARBA00010899"/>
    </source>
</evidence>
<name>A0ABQ7RBT4_9ASCO</name>
<dbReference type="SMART" id="SM00129">
    <property type="entry name" value="KISc"/>
    <property type="match status" value="1"/>
</dbReference>
<keyword evidence="4 6" id="KW-0067">ATP-binding</keyword>
<feature type="coiled-coil region" evidence="8">
    <location>
        <begin position="146"/>
        <end position="287"/>
    </location>
</feature>
<accession>A0ABQ7RBT4</accession>
<dbReference type="InterPro" id="IPR001752">
    <property type="entry name" value="Kinesin_motor_dom"/>
</dbReference>
<dbReference type="PROSITE" id="PS00411">
    <property type="entry name" value="KINESIN_MOTOR_1"/>
    <property type="match status" value="1"/>
</dbReference>
<keyword evidence="8" id="KW-0175">Coiled coil</keyword>
<dbReference type="EMBL" id="JAHLUN010000012">
    <property type="protein sequence ID" value="KAG7762834.1"/>
    <property type="molecule type" value="Genomic_DNA"/>
</dbReference>
<evidence type="ECO:0000256" key="4">
    <source>
        <dbReference type="ARBA" id="ARBA00022840"/>
    </source>
</evidence>
<evidence type="ECO:0000256" key="6">
    <source>
        <dbReference type="PROSITE-ProRule" id="PRU00283"/>
    </source>
</evidence>
<feature type="domain" description="Kinesin motor" evidence="10">
    <location>
        <begin position="322"/>
        <end position="661"/>
    </location>
</feature>
<reference evidence="11 12" key="1">
    <citation type="journal article" date="2021" name="G3 (Bethesda)">
        <title>Genomic diversity, chromosomal rearrangements, and interspecies hybridization in the ogataea polymorpha species complex.</title>
        <authorList>
            <person name="Hanson S.J."/>
            <person name="Cinneide E.O."/>
            <person name="Salzberg L.I."/>
            <person name="Wolfe K.H."/>
            <person name="McGowan J."/>
            <person name="Fitzpatrick D.A."/>
            <person name="Matlin K."/>
        </authorList>
    </citation>
    <scope>NUCLEOTIDE SEQUENCE [LARGE SCALE GENOMIC DNA]</scope>
    <source>
        <strain evidence="11">81-436-3</strain>
    </source>
</reference>
<evidence type="ECO:0000256" key="9">
    <source>
        <dbReference type="SAM" id="MobiDB-lite"/>
    </source>
</evidence>
<comment type="similarity">
    <text evidence="1">Belongs to the TRAFAC class myosin-kinesin ATPase superfamily. Kinesin family. KIN-14 subfamily.</text>
</comment>
<dbReference type="InterPro" id="IPR019821">
    <property type="entry name" value="Kinesin_motor_CS"/>
</dbReference>
<protein>
    <recommendedName>
        <fullName evidence="7">Kinesin-like protein</fullName>
    </recommendedName>
</protein>
<feature type="region of interest" description="Disordered" evidence="9">
    <location>
        <begin position="1"/>
        <end position="27"/>
    </location>
</feature>
<dbReference type="Pfam" id="PF00225">
    <property type="entry name" value="Kinesin"/>
    <property type="match status" value="1"/>
</dbReference>
<dbReference type="InterPro" id="IPR036961">
    <property type="entry name" value="Kinesin_motor_dom_sf"/>
</dbReference>
<keyword evidence="2 7" id="KW-0493">Microtubule</keyword>
<feature type="binding site" evidence="6">
    <location>
        <begin position="418"/>
        <end position="425"/>
    </location>
    <ligand>
        <name>ATP</name>
        <dbReference type="ChEBI" id="CHEBI:30616"/>
    </ligand>
</feature>
<dbReference type="InterPro" id="IPR027640">
    <property type="entry name" value="Kinesin-like_fam"/>
</dbReference>
<proteinExistence type="inferred from homology"/>
<evidence type="ECO:0000259" key="10">
    <source>
        <dbReference type="PROSITE" id="PS50067"/>
    </source>
</evidence>
<dbReference type="CDD" id="cd01366">
    <property type="entry name" value="KISc_C_terminal"/>
    <property type="match status" value="1"/>
</dbReference>
<dbReference type="PANTHER" id="PTHR47972:SF45">
    <property type="entry name" value="PROTEIN CLARET SEGREGATIONAL"/>
    <property type="match status" value="1"/>
</dbReference>
<evidence type="ECO:0000256" key="5">
    <source>
        <dbReference type="ARBA" id="ARBA00023175"/>
    </source>
</evidence>
<dbReference type="SUPFAM" id="SSF52540">
    <property type="entry name" value="P-loop containing nucleoside triphosphate hydrolases"/>
    <property type="match status" value="1"/>
</dbReference>
<evidence type="ECO:0000256" key="7">
    <source>
        <dbReference type="RuleBase" id="RU000394"/>
    </source>
</evidence>
<organism evidence="11 12">
    <name type="scientific">Ogataea haglerorum</name>
    <dbReference type="NCBI Taxonomy" id="1937702"/>
    <lineage>
        <taxon>Eukaryota</taxon>
        <taxon>Fungi</taxon>
        <taxon>Dikarya</taxon>
        <taxon>Ascomycota</taxon>
        <taxon>Saccharomycotina</taxon>
        <taxon>Pichiomycetes</taxon>
        <taxon>Pichiales</taxon>
        <taxon>Pichiaceae</taxon>
        <taxon>Ogataea</taxon>
    </lineage>
</organism>
<dbReference type="PROSITE" id="PS50067">
    <property type="entry name" value="KINESIN_MOTOR_2"/>
    <property type="match status" value="1"/>
</dbReference>
<dbReference type="SUPFAM" id="SSF90257">
    <property type="entry name" value="Myosin rod fragments"/>
    <property type="match status" value="1"/>
</dbReference>
<dbReference type="PRINTS" id="PR00380">
    <property type="entry name" value="KINESINHEAVY"/>
</dbReference>